<dbReference type="EMBL" id="BAOS01000028">
    <property type="protein sequence ID" value="GAX61924.1"/>
    <property type="molecule type" value="Genomic_DNA"/>
</dbReference>
<keyword evidence="2" id="KW-1185">Reference proteome</keyword>
<organism evidence="1 2">
    <name type="scientific">Candidatus Scalindua japonica</name>
    <dbReference type="NCBI Taxonomy" id="1284222"/>
    <lineage>
        <taxon>Bacteria</taxon>
        <taxon>Pseudomonadati</taxon>
        <taxon>Planctomycetota</taxon>
        <taxon>Candidatus Brocadiia</taxon>
        <taxon>Candidatus Brocadiales</taxon>
        <taxon>Candidatus Scalinduaceae</taxon>
        <taxon>Candidatus Scalindua</taxon>
    </lineage>
</organism>
<dbReference type="OrthoDB" id="260045at2"/>
<sequence length="105" mass="11679">MWLRFAITDVVPNKPGMGAITIVLPVGLALSTVKKEVTEKYTGVGEVSIEVEILASLTNERIGVAIDRRPGGKIEGFTKWGAVETAFEFWAMRLRTWLDETRGRE</sequence>
<proteinExistence type="predicted"/>
<dbReference type="InterPro" id="IPR021747">
    <property type="entry name" value="DUF3313"/>
</dbReference>
<evidence type="ECO:0000313" key="2">
    <source>
        <dbReference type="Proteomes" id="UP000218542"/>
    </source>
</evidence>
<protein>
    <submittedName>
        <fullName evidence="1">ABC-type uncharacterized transport system, periplasmic component</fullName>
    </submittedName>
</protein>
<reference evidence="2" key="1">
    <citation type="journal article" date="2017" name="Environ. Microbiol. Rep.">
        <title>Genetic Diversity of Marine Anaerobic Ammonium-Oxidizing Bacteria as Revealed by Genomic and Proteomic Analyses of 'Candidatus Scalindua japonica'.</title>
        <authorList>
            <person name="Oshiki M."/>
            <person name="Mizuto K."/>
            <person name="Kimura Z."/>
            <person name="Kindaichi T."/>
            <person name="Satoh H."/>
            <person name="Okabe S."/>
        </authorList>
    </citation>
    <scope>NUCLEOTIDE SEQUENCE [LARGE SCALE GENOMIC DNA]</scope>
    <source>
        <strain evidence="2">husup-a2</strain>
    </source>
</reference>
<dbReference type="AlphaFoldDB" id="A0A286U1B2"/>
<name>A0A286U1B2_9BACT</name>
<comment type="caution">
    <text evidence="1">The sequence shown here is derived from an EMBL/GenBank/DDBJ whole genome shotgun (WGS) entry which is preliminary data.</text>
</comment>
<accession>A0A286U1B2</accession>
<evidence type="ECO:0000313" key="1">
    <source>
        <dbReference type="EMBL" id="GAX61924.1"/>
    </source>
</evidence>
<dbReference type="Pfam" id="PF11769">
    <property type="entry name" value="DUF3313"/>
    <property type="match status" value="1"/>
</dbReference>
<gene>
    <name evidence="1" type="ORF">SCALIN_C28_0126</name>
</gene>
<dbReference type="Proteomes" id="UP000218542">
    <property type="component" value="Unassembled WGS sequence"/>
</dbReference>
<dbReference type="RefSeq" id="WP_096895298.1">
    <property type="nucleotide sequence ID" value="NZ_BAOS01000028.1"/>
</dbReference>